<dbReference type="AlphaFoldDB" id="A0A5J4X3V8"/>
<proteinExistence type="predicted"/>
<name>A0A5J4X3V8_9EUKA</name>
<comment type="caution">
    <text evidence="1">The sequence shown here is derived from an EMBL/GenBank/DDBJ whole genome shotgun (WGS) entry which is preliminary data.</text>
</comment>
<reference evidence="1 2" key="1">
    <citation type="submission" date="2019-03" db="EMBL/GenBank/DDBJ databases">
        <title>Single cell metagenomics reveals metabolic interactions within the superorganism composed of flagellate Streblomastix strix and complex community of Bacteroidetes bacteria on its surface.</title>
        <authorList>
            <person name="Treitli S.C."/>
            <person name="Kolisko M."/>
            <person name="Husnik F."/>
            <person name="Keeling P."/>
            <person name="Hampl V."/>
        </authorList>
    </citation>
    <scope>NUCLEOTIDE SEQUENCE [LARGE SCALE GENOMIC DNA]</scope>
    <source>
        <strain evidence="1">ST1C</strain>
    </source>
</reference>
<evidence type="ECO:0000313" key="2">
    <source>
        <dbReference type="Proteomes" id="UP000324800"/>
    </source>
</evidence>
<protein>
    <submittedName>
        <fullName evidence="1">Uncharacterized protein</fullName>
    </submittedName>
</protein>
<sequence>MLFSYGSTCRNLSTHSETNNETNYVTQTIISAEFISHKIPALSTSLVQYQGGKKKKSKSYRESANVKKRVQPAVDAHAYTKDLNICKGSQANKSESSAEINYLNPGDAPPAIANSLIEFSIDGFKKCVNTDEVN</sequence>
<evidence type="ECO:0000313" key="1">
    <source>
        <dbReference type="EMBL" id="KAA6402007.1"/>
    </source>
</evidence>
<accession>A0A5J4X3V8</accession>
<dbReference type="EMBL" id="SNRW01000298">
    <property type="protein sequence ID" value="KAA6402007.1"/>
    <property type="molecule type" value="Genomic_DNA"/>
</dbReference>
<dbReference type="Proteomes" id="UP000324800">
    <property type="component" value="Unassembled WGS sequence"/>
</dbReference>
<organism evidence="1 2">
    <name type="scientific">Streblomastix strix</name>
    <dbReference type="NCBI Taxonomy" id="222440"/>
    <lineage>
        <taxon>Eukaryota</taxon>
        <taxon>Metamonada</taxon>
        <taxon>Preaxostyla</taxon>
        <taxon>Oxymonadida</taxon>
        <taxon>Streblomastigidae</taxon>
        <taxon>Streblomastix</taxon>
    </lineage>
</organism>
<gene>
    <name evidence="1" type="ORF">EZS28_002466</name>
</gene>